<dbReference type="GO" id="GO:0043186">
    <property type="term" value="C:P granule"/>
    <property type="evidence" value="ECO:0007669"/>
    <property type="project" value="UniProtKB-ARBA"/>
</dbReference>
<dbReference type="FunFam" id="4.10.1000.10:FF:000002">
    <property type="entry name" value="Zinc finger protein 36, C3H1 type-like 1"/>
    <property type="match status" value="1"/>
</dbReference>
<dbReference type="Proteomes" id="UP000035681">
    <property type="component" value="Unplaced"/>
</dbReference>
<dbReference type="InterPro" id="IPR000571">
    <property type="entry name" value="Znf_CCCH"/>
</dbReference>
<dbReference type="GO" id="GO:0008270">
    <property type="term" value="F:zinc ion binding"/>
    <property type="evidence" value="ECO:0007669"/>
    <property type="project" value="UniProtKB-KW"/>
</dbReference>
<dbReference type="GO" id="GO:0003730">
    <property type="term" value="F:mRNA 3'-UTR binding"/>
    <property type="evidence" value="ECO:0007669"/>
    <property type="project" value="TreeGrafter"/>
</dbReference>
<name>A0A0K0ET80_STRER</name>
<proteinExistence type="predicted"/>
<keyword evidence="2" id="KW-0677">Repeat</keyword>
<evidence type="ECO:0000256" key="4">
    <source>
        <dbReference type="ARBA" id="ARBA00022833"/>
    </source>
</evidence>
<feature type="domain" description="C3H1-type" evidence="6">
    <location>
        <begin position="225"/>
        <end position="253"/>
    </location>
</feature>
<dbReference type="Pfam" id="PF00642">
    <property type="entry name" value="zf-CCCH"/>
    <property type="match status" value="2"/>
</dbReference>
<evidence type="ECO:0000256" key="3">
    <source>
        <dbReference type="ARBA" id="ARBA00022771"/>
    </source>
</evidence>
<sequence>MFYGGNNPLEGGYVSPPTEYSYSPSQIGYINSQQLPPSIPYPNTSAFISPIYYLPPISPSPHQGISTGTPIMSNNFNNLSYNLPPSNVSETFSSNSIKSIEETPTIITPPPTEECNFIKHNIKTKDGDNKPQQPINKESSTLLVTDRFAVKLEPNKYIHGIPATKWYTLSDQEREEVLRTQRRITSYKTALCVSFRVKGSCSFGDNCRFAHSLEELKPPPVRHPKYKTQLCDKFSATGICPYGSRCNFIHATKNGEVVPDNKEDCLVSEKENNFNYCDEDSDSDEEGKRSFAVSMNSIPKRYRQVGLDNIDINGCNKLSNDNNKPPQVINFSKSFGGPVIRTLYEKGRLLNDNIKNDNNGIKKKMTKKCCDNINIAIDNLPKAPSPPYINNCNINETEKKKKDDNKMRNDIFKKLFLDRNNYERINDVNGKVIEEDFNEVEYSSTSHSQTSNLWKKHSFYNKNTGYYSQSKLPTFLKFNNT</sequence>
<dbReference type="AlphaFoldDB" id="A0A0K0ET80"/>
<keyword evidence="1 5" id="KW-0479">Metal-binding</keyword>
<evidence type="ECO:0000256" key="5">
    <source>
        <dbReference type="PROSITE-ProRule" id="PRU00723"/>
    </source>
</evidence>
<dbReference type="STRING" id="6248.A0A0K0ET80"/>
<evidence type="ECO:0000256" key="1">
    <source>
        <dbReference type="ARBA" id="ARBA00022723"/>
    </source>
</evidence>
<dbReference type="PANTHER" id="PTHR12547:SF144">
    <property type="entry name" value="C3H1-TYPE DOMAIN-CONTAINING PROTEIN"/>
    <property type="match status" value="1"/>
</dbReference>
<dbReference type="GO" id="GO:0005829">
    <property type="term" value="C:cytosol"/>
    <property type="evidence" value="ECO:0007669"/>
    <property type="project" value="TreeGrafter"/>
</dbReference>
<evidence type="ECO:0000313" key="9">
    <source>
        <dbReference type="WBParaSite" id="TCONS_00000330.p1"/>
    </source>
</evidence>
<keyword evidence="3 5" id="KW-0863">Zinc-finger</keyword>
<evidence type="ECO:0000256" key="2">
    <source>
        <dbReference type="ARBA" id="ARBA00022737"/>
    </source>
</evidence>
<keyword evidence="7" id="KW-1185">Reference proteome</keyword>
<dbReference type="InterPro" id="IPR045877">
    <property type="entry name" value="ZFP36-like"/>
</dbReference>
<evidence type="ECO:0000313" key="8">
    <source>
        <dbReference type="WBParaSite" id="SSTP_0001265700.1"/>
    </source>
</evidence>
<accession>A0A0K0ET80</accession>
<feature type="zinc finger region" description="C3H1-type" evidence="5">
    <location>
        <begin position="186"/>
        <end position="214"/>
    </location>
</feature>
<dbReference type="Gene3D" id="6.10.250.3220">
    <property type="match status" value="1"/>
</dbReference>
<dbReference type="WBParaSite" id="TCONS_00000330.p1">
    <property type="protein sequence ID" value="TCONS_00000330.p1"/>
    <property type="gene ID" value="XLOC_000341"/>
</dbReference>
<dbReference type="PANTHER" id="PTHR12547">
    <property type="entry name" value="CCCH ZINC FINGER/TIS11-RELATED"/>
    <property type="match status" value="1"/>
</dbReference>
<organism evidence="8">
    <name type="scientific">Strongyloides stercoralis</name>
    <name type="common">Threadworm</name>
    <dbReference type="NCBI Taxonomy" id="6248"/>
    <lineage>
        <taxon>Eukaryota</taxon>
        <taxon>Metazoa</taxon>
        <taxon>Ecdysozoa</taxon>
        <taxon>Nematoda</taxon>
        <taxon>Chromadorea</taxon>
        <taxon>Rhabditida</taxon>
        <taxon>Tylenchina</taxon>
        <taxon>Panagrolaimomorpha</taxon>
        <taxon>Strongyloidoidea</taxon>
        <taxon>Strongyloididae</taxon>
        <taxon>Strongyloides</taxon>
    </lineage>
</organism>
<dbReference type="PROSITE" id="PS50103">
    <property type="entry name" value="ZF_C3H1"/>
    <property type="match status" value="2"/>
</dbReference>
<feature type="zinc finger region" description="C3H1-type" evidence="5">
    <location>
        <begin position="225"/>
        <end position="253"/>
    </location>
</feature>
<evidence type="ECO:0000259" key="6">
    <source>
        <dbReference type="PROSITE" id="PS50103"/>
    </source>
</evidence>
<dbReference type="SUPFAM" id="SSF90229">
    <property type="entry name" value="CCCH zinc finger"/>
    <property type="match status" value="2"/>
</dbReference>
<feature type="domain" description="C3H1-type" evidence="6">
    <location>
        <begin position="186"/>
        <end position="214"/>
    </location>
</feature>
<dbReference type="WBParaSite" id="SSTP_0001265700.1">
    <property type="protein sequence ID" value="SSTP_0001265700.1"/>
    <property type="gene ID" value="SSTP_0001265700"/>
</dbReference>
<dbReference type="InterPro" id="IPR036855">
    <property type="entry name" value="Znf_CCCH_sf"/>
</dbReference>
<keyword evidence="4 5" id="KW-0862">Zinc</keyword>
<evidence type="ECO:0000313" key="7">
    <source>
        <dbReference type="Proteomes" id="UP000035681"/>
    </source>
</evidence>
<dbReference type="Gene3D" id="4.10.1000.10">
    <property type="entry name" value="Zinc finger, CCCH-type"/>
    <property type="match status" value="1"/>
</dbReference>
<dbReference type="SMART" id="SM00356">
    <property type="entry name" value="ZnF_C3H1"/>
    <property type="match status" value="2"/>
</dbReference>
<protein>
    <submittedName>
        <fullName evidence="8 9">C3H1-type domain-containing protein</fullName>
    </submittedName>
</protein>
<reference evidence="8" key="1">
    <citation type="submission" date="2015-08" db="UniProtKB">
        <authorList>
            <consortium name="WormBaseParasite"/>
        </authorList>
    </citation>
    <scope>IDENTIFICATION</scope>
</reference>
<dbReference type="FunFam" id="4.10.1000.10:FF:000001">
    <property type="entry name" value="zinc finger CCCH domain-containing protein 15-like"/>
    <property type="match status" value="1"/>
</dbReference>